<dbReference type="WBParaSite" id="EVEC_0001286601-mRNA-1">
    <property type="protein sequence ID" value="EVEC_0001286601-mRNA-1"/>
    <property type="gene ID" value="EVEC_0001286601"/>
</dbReference>
<reference evidence="5" key="1">
    <citation type="submission" date="2017-02" db="UniProtKB">
        <authorList>
            <consortium name="WormBaseParasite"/>
        </authorList>
    </citation>
    <scope>IDENTIFICATION</scope>
</reference>
<feature type="transmembrane region" description="Helical" evidence="1">
    <location>
        <begin position="107"/>
        <end position="122"/>
    </location>
</feature>
<name>A0A0N4VPD7_ENTVE</name>
<reference evidence="3 4" key="2">
    <citation type="submission" date="2018-10" db="EMBL/GenBank/DDBJ databases">
        <authorList>
            <consortium name="Pathogen Informatics"/>
        </authorList>
    </citation>
    <scope>NUCLEOTIDE SEQUENCE [LARGE SCALE GENOMIC DNA]</scope>
</reference>
<sequence>MRQTIFLLLLTVHFTRTENEGKLKCSLESLEPPYQPNIYLCSTGYSCCRVFGQVACCANDIEWQNFLLYFCFALIALLIAWGVQLYFEDDDPSVIMYASDKTDCNRLVFFFCCYFFFFLNFLV</sequence>
<keyword evidence="4" id="KW-1185">Reference proteome</keyword>
<feature type="transmembrane region" description="Helical" evidence="1">
    <location>
        <begin position="66"/>
        <end position="87"/>
    </location>
</feature>
<evidence type="ECO:0000313" key="4">
    <source>
        <dbReference type="Proteomes" id="UP000274131"/>
    </source>
</evidence>
<keyword evidence="1" id="KW-0812">Transmembrane</keyword>
<feature type="signal peptide" evidence="2">
    <location>
        <begin position="1"/>
        <end position="17"/>
    </location>
</feature>
<dbReference type="Proteomes" id="UP000274131">
    <property type="component" value="Unassembled WGS sequence"/>
</dbReference>
<protein>
    <submittedName>
        <fullName evidence="5">CX domain-containing protein</fullName>
    </submittedName>
</protein>
<keyword evidence="1" id="KW-1133">Transmembrane helix</keyword>
<dbReference type="AlphaFoldDB" id="A0A0N4VPD7"/>
<evidence type="ECO:0000256" key="2">
    <source>
        <dbReference type="SAM" id="SignalP"/>
    </source>
</evidence>
<keyword evidence="1" id="KW-0472">Membrane</keyword>
<evidence type="ECO:0000313" key="3">
    <source>
        <dbReference type="EMBL" id="VDD97282.1"/>
    </source>
</evidence>
<proteinExistence type="predicted"/>
<feature type="chain" id="PRO_5043123122" evidence="2">
    <location>
        <begin position="18"/>
        <end position="123"/>
    </location>
</feature>
<dbReference type="OrthoDB" id="5771705at2759"/>
<gene>
    <name evidence="3" type="ORF">EVEC_LOCUS12033</name>
</gene>
<evidence type="ECO:0000256" key="1">
    <source>
        <dbReference type="SAM" id="Phobius"/>
    </source>
</evidence>
<dbReference type="EMBL" id="UXUI01013295">
    <property type="protein sequence ID" value="VDD97282.1"/>
    <property type="molecule type" value="Genomic_DNA"/>
</dbReference>
<organism evidence="5">
    <name type="scientific">Enterobius vermicularis</name>
    <name type="common">Human pinworm</name>
    <dbReference type="NCBI Taxonomy" id="51028"/>
    <lineage>
        <taxon>Eukaryota</taxon>
        <taxon>Metazoa</taxon>
        <taxon>Ecdysozoa</taxon>
        <taxon>Nematoda</taxon>
        <taxon>Chromadorea</taxon>
        <taxon>Rhabditida</taxon>
        <taxon>Spirurina</taxon>
        <taxon>Oxyuridomorpha</taxon>
        <taxon>Oxyuroidea</taxon>
        <taxon>Oxyuridae</taxon>
        <taxon>Enterobius</taxon>
    </lineage>
</organism>
<evidence type="ECO:0000313" key="5">
    <source>
        <dbReference type="WBParaSite" id="EVEC_0001286601-mRNA-1"/>
    </source>
</evidence>
<accession>A0A0N4VPD7</accession>
<keyword evidence="2" id="KW-0732">Signal</keyword>